<dbReference type="AlphaFoldDB" id="A0A2N4YSY5"/>
<evidence type="ECO:0008006" key="3">
    <source>
        <dbReference type="Google" id="ProtNLM"/>
    </source>
</evidence>
<dbReference type="Pfam" id="PF06097">
    <property type="entry name" value="DUF945"/>
    <property type="match status" value="1"/>
</dbReference>
<dbReference type="EMBL" id="PIDP01001572">
    <property type="protein sequence ID" value="PLM90696.1"/>
    <property type="molecule type" value="Genomic_DNA"/>
</dbReference>
<sequence>MKKSLVAAGIIVALGVVWTGGAWYTGKQLEGRIADMVQQANAQLRSSAPESGLELSYQDYQRGLFSSHLQLVVKPIAGQANSWLAAGQSVVLDEVVDHGPFPLASLKTFNLAPAMASVHTTLVKNDASQALFEIAKGNTPFTVDTRIAYSGDSQSAIVLNALD</sequence>
<reference evidence="1 2" key="2">
    <citation type="submission" date="2018-01" db="EMBL/GenBank/DDBJ databases">
        <title>Genomic study of Klebsiella pneumoniae.</title>
        <authorList>
            <person name="Yang Y."/>
            <person name="Bicalho R."/>
        </authorList>
    </citation>
    <scope>NUCLEOTIDE SEQUENCE [LARGE SCALE GENOMIC DNA]</scope>
    <source>
        <strain evidence="1 2">A8</strain>
    </source>
</reference>
<evidence type="ECO:0000313" key="1">
    <source>
        <dbReference type="EMBL" id="PLM90696.1"/>
    </source>
</evidence>
<proteinExistence type="predicted"/>
<feature type="non-terminal residue" evidence="1">
    <location>
        <position position="163"/>
    </location>
</feature>
<evidence type="ECO:0000313" key="2">
    <source>
        <dbReference type="Proteomes" id="UP000234412"/>
    </source>
</evidence>
<accession>A0A2N4YSY5</accession>
<organism evidence="1 2">
    <name type="scientific">Klebsiella variicola</name>
    <dbReference type="NCBI Taxonomy" id="244366"/>
    <lineage>
        <taxon>Bacteria</taxon>
        <taxon>Pseudomonadati</taxon>
        <taxon>Pseudomonadota</taxon>
        <taxon>Gammaproteobacteria</taxon>
        <taxon>Enterobacterales</taxon>
        <taxon>Enterobacteriaceae</taxon>
        <taxon>Klebsiella/Raoultella group</taxon>
        <taxon>Klebsiella</taxon>
        <taxon>Klebsiella pneumoniae complex</taxon>
    </lineage>
</organism>
<gene>
    <name evidence="1" type="ORF">CWN47_29565</name>
</gene>
<reference evidence="1 2" key="1">
    <citation type="submission" date="2017-11" db="EMBL/GenBank/DDBJ databases">
        <authorList>
            <person name="Han C.G."/>
        </authorList>
    </citation>
    <scope>NUCLEOTIDE SEQUENCE [LARGE SCALE GENOMIC DNA]</scope>
    <source>
        <strain evidence="1 2">A8</strain>
    </source>
</reference>
<name>A0A2N4YSY5_KLEVA</name>
<protein>
    <recommendedName>
        <fullName evidence="3">DUF945 domain-containing protein</fullName>
    </recommendedName>
</protein>
<dbReference type="Proteomes" id="UP000234412">
    <property type="component" value="Unassembled WGS sequence"/>
</dbReference>
<dbReference type="InterPro" id="IPR010352">
    <property type="entry name" value="DUF945"/>
</dbReference>
<comment type="caution">
    <text evidence="1">The sequence shown here is derived from an EMBL/GenBank/DDBJ whole genome shotgun (WGS) entry which is preliminary data.</text>
</comment>